<sequence length="97" mass="10340">MRLAPGGLDAVIDSSHRVIREAKAAGVHLFSGGIDENVDPVMVHSDGSVTADTSDLDGGFCVIEVPTRIEAERWAARIAQGCHAPQELREFGEDPES</sequence>
<dbReference type="AlphaFoldDB" id="A0A1I7MK86"/>
<reference evidence="1 2" key="1">
    <citation type="submission" date="2016-10" db="EMBL/GenBank/DDBJ databases">
        <authorList>
            <person name="de Groot N.N."/>
        </authorList>
    </citation>
    <scope>NUCLEOTIDE SEQUENCE [LARGE SCALE GENOMIC DNA]</scope>
    <source>
        <strain evidence="1 2">CGMCC 1.7054</strain>
    </source>
</reference>
<proteinExistence type="predicted"/>
<dbReference type="SUPFAM" id="SSF54909">
    <property type="entry name" value="Dimeric alpha+beta barrel"/>
    <property type="match status" value="1"/>
</dbReference>
<dbReference type="Proteomes" id="UP000198881">
    <property type="component" value="Unassembled WGS sequence"/>
</dbReference>
<dbReference type="STRING" id="574650.SAMN04487966_10426"/>
<evidence type="ECO:0000313" key="1">
    <source>
        <dbReference type="EMBL" id="SFV22316.1"/>
    </source>
</evidence>
<name>A0A1I7MK86_9MICC</name>
<evidence type="ECO:0008006" key="3">
    <source>
        <dbReference type="Google" id="ProtNLM"/>
    </source>
</evidence>
<keyword evidence="2" id="KW-1185">Reference proteome</keyword>
<gene>
    <name evidence="1" type="ORF">SAMN04487966_10426</name>
</gene>
<accession>A0A1I7MK86</accession>
<dbReference type="EMBL" id="FPCG01000004">
    <property type="protein sequence ID" value="SFV22316.1"/>
    <property type="molecule type" value="Genomic_DNA"/>
</dbReference>
<organism evidence="1 2">
    <name type="scientific">Micrococcus terreus</name>
    <dbReference type="NCBI Taxonomy" id="574650"/>
    <lineage>
        <taxon>Bacteria</taxon>
        <taxon>Bacillati</taxon>
        <taxon>Actinomycetota</taxon>
        <taxon>Actinomycetes</taxon>
        <taxon>Micrococcales</taxon>
        <taxon>Micrococcaceae</taxon>
        <taxon>Micrococcus</taxon>
    </lineage>
</organism>
<dbReference type="Gene3D" id="3.30.70.1060">
    <property type="entry name" value="Dimeric alpha+beta barrel"/>
    <property type="match status" value="1"/>
</dbReference>
<evidence type="ECO:0000313" key="2">
    <source>
        <dbReference type="Proteomes" id="UP000198881"/>
    </source>
</evidence>
<dbReference type="InterPro" id="IPR011008">
    <property type="entry name" value="Dimeric_a/b-barrel"/>
</dbReference>
<protein>
    <recommendedName>
        <fullName evidence="3">YCII-related domain-containing protein</fullName>
    </recommendedName>
</protein>